<keyword evidence="3" id="KW-0812">Transmembrane</keyword>
<dbReference type="EMBL" id="JANJYJ010000010">
    <property type="protein sequence ID" value="KAK3184537.1"/>
    <property type="molecule type" value="Genomic_DNA"/>
</dbReference>
<gene>
    <name evidence="4" type="ORF">Dsin_031823</name>
</gene>
<accession>A0AAD9ZME3</accession>
<keyword evidence="3" id="KW-0472">Membrane</keyword>
<name>A0AAD9ZME3_9ROSI</name>
<evidence type="ECO:0008006" key="6">
    <source>
        <dbReference type="Google" id="ProtNLM"/>
    </source>
</evidence>
<keyword evidence="3" id="KW-1133">Transmembrane helix</keyword>
<feature type="region of interest" description="Disordered" evidence="2">
    <location>
        <begin position="86"/>
        <end position="105"/>
    </location>
</feature>
<protein>
    <recommendedName>
        <fullName evidence="6">Transmembrane protein</fullName>
    </recommendedName>
</protein>
<proteinExistence type="predicted"/>
<dbReference type="PANTHER" id="PTHR34947:SF3">
    <property type="entry name" value="TRANSMEMBRANE PROTEIN"/>
    <property type="match status" value="1"/>
</dbReference>
<reference evidence="4" key="1">
    <citation type="journal article" date="2023" name="Plant J.">
        <title>Genome sequences and population genomics provide insights into the demographic history, inbreeding, and mutation load of two 'living fossil' tree species of Dipteronia.</title>
        <authorList>
            <person name="Feng Y."/>
            <person name="Comes H.P."/>
            <person name="Chen J."/>
            <person name="Zhu S."/>
            <person name="Lu R."/>
            <person name="Zhang X."/>
            <person name="Li P."/>
            <person name="Qiu J."/>
            <person name="Olsen K.M."/>
            <person name="Qiu Y."/>
        </authorList>
    </citation>
    <scope>NUCLEOTIDE SEQUENCE</scope>
    <source>
        <strain evidence="4">NBL</strain>
    </source>
</reference>
<feature type="coiled-coil region" evidence="1">
    <location>
        <begin position="132"/>
        <end position="162"/>
    </location>
</feature>
<organism evidence="4 5">
    <name type="scientific">Dipteronia sinensis</name>
    <dbReference type="NCBI Taxonomy" id="43782"/>
    <lineage>
        <taxon>Eukaryota</taxon>
        <taxon>Viridiplantae</taxon>
        <taxon>Streptophyta</taxon>
        <taxon>Embryophyta</taxon>
        <taxon>Tracheophyta</taxon>
        <taxon>Spermatophyta</taxon>
        <taxon>Magnoliopsida</taxon>
        <taxon>eudicotyledons</taxon>
        <taxon>Gunneridae</taxon>
        <taxon>Pentapetalae</taxon>
        <taxon>rosids</taxon>
        <taxon>malvids</taxon>
        <taxon>Sapindales</taxon>
        <taxon>Sapindaceae</taxon>
        <taxon>Hippocastanoideae</taxon>
        <taxon>Acereae</taxon>
        <taxon>Dipteronia</taxon>
    </lineage>
</organism>
<keyword evidence="1" id="KW-0175">Coiled coil</keyword>
<dbReference type="PANTHER" id="PTHR34947">
    <property type="entry name" value="TRANSMEMBRANE PROTEIN"/>
    <property type="match status" value="1"/>
</dbReference>
<dbReference type="AlphaFoldDB" id="A0AAD9ZME3"/>
<evidence type="ECO:0000256" key="3">
    <source>
        <dbReference type="SAM" id="Phobius"/>
    </source>
</evidence>
<feature type="transmembrane region" description="Helical" evidence="3">
    <location>
        <begin position="31"/>
        <end position="56"/>
    </location>
</feature>
<evidence type="ECO:0000256" key="1">
    <source>
        <dbReference type="SAM" id="Coils"/>
    </source>
</evidence>
<keyword evidence="5" id="KW-1185">Reference proteome</keyword>
<evidence type="ECO:0000313" key="4">
    <source>
        <dbReference type="EMBL" id="KAK3184537.1"/>
    </source>
</evidence>
<dbReference type="Proteomes" id="UP001281410">
    <property type="component" value="Unassembled WGS sequence"/>
</dbReference>
<sequence length="204" mass="23771">MEAIKQQHHHHQWSLNRFMSLSFFVKKAIKLILVLVSIFSIIFSFSFSSHAIQVIANNIDKSYMFLLCNGILVLIVKNSARLVEEPQQESDNSSHLINEKKPTKERHNYQPEVVKLSSEENQSIIITKEVPVKEEAQEIEDKEEQEQEQENHEALIIAAEEYNYDQEDVTGLLSTEELNKKCEEFIRKMKKEIKFGSQQQPIIV</sequence>
<evidence type="ECO:0000313" key="5">
    <source>
        <dbReference type="Proteomes" id="UP001281410"/>
    </source>
</evidence>
<evidence type="ECO:0000256" key="2">
    <source>
        <dbReference type="SAM" id="MobiDB-lite"/>
    </source>
</evidence>
<comment type="caution">
    <text evidence="4">The sequence shown here is derived from an EMBL/GenBank/DDBJ whole genome shotgun (WGS) entry which is preliminary data.</text>
</comment>